<protein>
    <submittedName>
        <fullName evidence="4">F-box only protein 22-like isoform X1</fullName>
    </submittedName>
</protein>
<gene>
    <name evidence="4" type="primary">LOC106062683</name>
</gene>
<dbReference type="RefSeq" id="XP_013076442.2">
    <property type="nucleotide sequence ID" value="XM_013220988.2"/>
</dbReference>
<dbReference type="InterPro" id="IPR001810">
    <property type="entry name" value="F-box_dom"/>
</dbReference>
<dbReference type="Gene3D" id="1.20.1280.50">
    <property type="match status" value="1"/>
</dbReference>
<dbReference type="GO" id="GO:0032436">
    <property type="term" value="P:positive regulation of proteasomal ubiquitin-dependent protein catabolic process"/>
    <property type="evidence" value="ECO:0007669"/>
    <property type="project" value="TreeGrafter"/>
</dbReference>
<dbReference type="GeneID" id="106062683"/>
<dbReference type="SUPFAM" id="SSF81383">
    <property type="entry name" value="F-box domain"/>
    <property type="match status" value="1"/>
</dbReference>
<dbReference type="Pfam" id="PF10442">
    <property type="entry name" value="FIST_C"/>
    <property type="match status" value="1"/>
</dbReference>
<reference evidence="4" key="1">
    <citation type="submission" date="2025-08" db="UniProtKB">
        <authorList>
            <consortium name="RefSeq"/>
        </authorList>
    </citation>
    <scope>IDENTIFICATION</scope>
</reference>
<dbReference type="Pfam" id="PF00646">
    <property type="entry name" value="F-box"/>
    <property type="match status" value="1"/>
</dbReference>
<dbReference type="OMA" id="LWRECSR"/>
<dbReference type="PANTHER" id="PTHR14939:SF5">
    <property type="entry name" value="F-BOX ONLY PROTEIN 22"/>
    <property type="match status" value="1"/>
</dbReference>
<accession>A0A9U8E8M0</accession>
<dbReference type="KEGG" id="bgt:106062683"/>
<feature type="domain" description="F-box" evidence="1">
    <location>
        <begin position="17"/>
        <end position="50"/>
    </location>
</feature>
<dbReference type="Proteomes" id="UP001165740">
    <property type="component" value="Chromosome 1"/>
</dbReference>
<evidence type="ECO:0000313" key="3">
    <source>
        <dbReference type="Proteomes" id="UP001165740"/>
    </source>
</evidence>
<dbReference type="PANTHER" id="PTHR14939">
    <property type="entry name" value="F-BOX ONLY PROTEIN 22"/>
    <property type="match status" value="1"/>
</dbReference>
<proteinExistence type="predicted"/>
<feature type="domain" description="FIST C-domain" evidence="2">
    <location>
        <begin position="270"/>
        <end position="354"/>
    </location>
</feature>
<organism evidence="3 4">
    <name type="scientific">Biomphalaria glabrata</name>
    <name type="common">Bloodfluke planorb</name>
    <name type="synonym">Freshwater snail</name>
    <dbReference type="NCBI Taxonomy" id="6526"/>
    <lineage>
        <taxon>Eukaryota</taxon>
        <taxon>Metazoa</taxon>
        <taxon>Spiralia</taxon>
        <taxon>Lophotrochozoa</taxon>
        <taxon>Mollusca</taxon>
        <taxon>Gastropoda</taxon>
        <taxon>Heterobranchia</taxon>
        <taxon>Euthyneura</taxon>
        <taxon>Panpulmonata</taxon>
        <taxon>Hygrophila</taxon>
        <taxon>Lymnaeoidea</taxon>
        <taxon>Planorbidae</taxon>
        <taxon>Biomphalaria</taxon>
    </lineage>
</organism>
<evidence type="ECO:0000259" key="2">
    <source>
        <dbReference type="Pfam" id="PF10442"/>
    </source>
</evidence>
<dbReference type="GO" id="GO:0000209">
    <property type="term" value="P:protein polyubiquitination"/>
    <property type="evidence" value="ECO:0007669"/>
    <property type="project" value="TreeGrafter"/>
</dbReference>
<evidence type="ECO:0000259" key="1">
    <source>
        <dbReference type="Pfam" id="PF00646"/>
    </source>
</evidence>
<evidence type="ECO:0000313" key="4">
    <source>
        <dbReference type="RefSeq" id="XP_013076442.2"/>
    </source>
</evidence>
<dbReference type="OrthoDB" id="509497at2759"/>
<sequence>MDIRISVTENVLTNILVVLERIFKCMNIRQLNKCSLVCKSWRDQVRREKCRREKYFPKLRWNSFKHEGDVNSIEESWWNSIRDFIMDSPVEPACLLMFCTETLWCCMNRLQSPGQSLQSLLNIDLPSSCIFQLVVTDGVVGTDQDMKTEEMEEYISAMSLLMIRKSAGAKFLQFSSSLTDCKQLVKHAQGKLPSLPICFQGLNQKEVLPLVKMINLYCPMSGINQETSNSFYKLFNKPLIAGGFVNEKILSDLSGVLQRSEEGCAVLGFVICGERVKVASVLIPSDVQDEKQVDALIKQLSDSKFPLENSFGLMYACVGRGVHVYTEHNVESKVFRKYFPKTPLLGIFGNGEIGMSYPPKDFDDTPPKLLHAYTTIMCLVCLT</sequence>
<keyword evidence="3" id="KW-1185">Reference proteome</keyword>
<dbReference type="InterPro" id="IPR019494">
    <property type="entry name" value="FIST_C"/>
</dbReference>
<name>A0A9U8E8M0_BIOGL</name>
<dbReference type="AlphaFoldDB" id="A0A9U8E8M0"/>
<dbReference type="InterPro" id="IPR036047">
    <property type="entry name" value="F-box-like_dom_sf"/>
</dbReference>